<dbReference type="PRINTS" id="PR00344">
    <property type="entry name" value="BCTRLSENSOR"/>
</dbReference>
<dbReference type="SUPFAM" id="SSF47384">
    <property type="entry name" value="Homodimeric domain of signal transducing histidine kinase"/>
    <property type="match status" value="1"/>
</dbReference>
<dbReference type="Pfam" id="PF13188">
    <property type="entry name" value="PAS_8"/>
    <property type="match status" value="1"/>
</dbReference>
<comment type="caution">
    <text evidence="13">The sequence shown here is derived from an EMBL/GenBank/DDBJ whole genome shotgun (WGS) entry which is preliminary data.</text>
</comment>
<dbReference type="SUPFAM" id="SSF158472">
    <property type="entry name" value="HAMP domain-like"/>
    <property type="match status" value="1"/>
</dbReference>
<evidence type="ECO:0000259" key="10">
    <source>
        <dbReference type="PROSITE" id="PS50109"/>
    </source>
</evidence>
<dbReference type="SUPFAM" id="SSF55874">
    <property type="entry name" value="ATPase domain of HSP90 chaperone/DNA topoisomerase II/histidine kinase"/>
    <property type="match status" value="1"/>
</dbReference>
<keyword evidence="7" id="KW-0902">Two-component regulatory system</keyword>
<sequence length="589" mass="67211">MRFFKSLQWRLVFIFIAMDICVIIPISLLLKFQVETSYYEAFKEDIERGSQAWNIKPGSSLHDIMYDLSLEGNKNVYLFNIYSKNKTYTIYDKSTNTMMSTDKRFEMNQDKFELEVLNSSNFVSALAGNPGNRRNMMRSDGEAFFDYALLKGDFIIYFRYYSDDWAGIIEEFNNIILNVAFIAVIASLIIGYILSKTITIPIADIMQKARAIAEGEFGRVLEVRSDDEIGDLTKTFNYMSSELKNTLIEISSEKSKIETILKNMTDGIIAFNIKGEIIHINPAAKVILGENELSMNFNEFSDKYGLNISLEDIIYLQISTAEEKSVFINDKYIRIYFATFTDDNKKAEGVIAVLQDVTEMQKLDNMRKEFVANVSHEMRTPLTSIKSYAETLLDGAYKDSETAVKFLTVINSEADRMTRLVKDLLQLSRLDNHQMQWNMQQFSFTELVRNSIVKLQIEAENKNQKIESYIMGDIPEIKGDRDRIEQVVLNILTNAIKYTPEGGKITVYVSRIFNDVTLKVADTGIGIPRKDLSRIFERFYRVDKARSREMGGTGLGLSIAKEIVEAHGGTITAESELGKGTEITVKLPI</sequence>
<dbReference type="InterPro" id="IPR036890">
    <property type="entry name" value="HATPase_C_sf"/>
</dbReference>
<dbReference type="InterPro" id="IPR000014">
    <property type="entry name" value="PAS"/>
</dbReference>
<dbReference type="SUPFAM" id="SSF55785">
    <property type="entry name" value="PYP-like sensor domain (PAS domain)"/>
    <property type="match status" value="1"/>
</dbReference>
<dbReference type="NCBIfam" id="NF046044">
    <property type="entry name" value="PnpS"/>
    <property type="match status" value="1"/>
</dbReference>
<dbReference type="KEGG" id="cthd:CDO33_19940"/>
<organism evidence="13 14">
    <name type="scientific">Clostridium thermosuccinogenes</name>
    <dbReference type="NCBI Taxonomy" id="84032"/>
    <lineage>
        <taxon>Bacteria</taxon>
        <taxon>Bacillati</taxon>
        <taxon>Bacillota</taxon>
        <taxon>Clostridia</taxon>
        <taxon>Eubacteriales</taxon>
        <taxon>Clostridiaceae</taxon>
        <taxon>Clostridium</taxon>
    </lineage>
</organism>
<dbReference type="PANTHER" id="PTHR45453">
    <property type="entry name" value="PHOSPHATE REGULON SENSOR PROTEIN PHOR"/>
    <property type="match status" value="1"/>
</dbReference>
<keyword evidence="5" id="KW-0808">Transferase</keyword>
<dbReference type="EC" id="2.7.13.3" evidence="3"/>
<evidence type="ECO:0000259" key="11">
    <source>
        <dbReference type="PROSITE" id="PS50112"/>
    </source>
</evidence>
<feature type="domain" description="Histidine kinase" evidence="10">
    <location>
        <begin position="373"/>
        <end position="589"/>
    </location>
</feature>
<accession>A0A2K2F950</accession>
<keyword evidence="14" id="KW-1185">Reference proteome</keyword>
<name>A0A2K2F950_9CLOT</name>
<gene>
    <name evidence="13" type="ORF">CDQ84_15660</name>
</gene>
<keyword evidence="8 9" id="KW-0472">Membrane</keyword>
<feature type="transmembrane region" description="Helical" evidence="9">
    <location>
        <begin position="12"/>
        <end position="30"/>
    </location>
</feature>
<dbReference type="InterPro" id="IPR004358">
    <property type="entry name" value="Sig_transdc_His_kin-like_C"/>
</dbReference>
<dbReference type="FunFam" id="1.10.287.130:FF:000001">
    <property type="entry name" value="Two-component sensor histidine kinase"/>
    <property type="match status" value="1"/>
</dbReference>
<keyword evidence="9" id="KW-0812">Transmembrane</keyword>
<dbReference type="CDD" id="cd00082">
    <property type="entry name" value="HisKA"/>
    <property type="match status" value="1"/>
</dbReference>
<feature type="transmembrane region" description="Helical" evidence="9">
    <location>
        <begin position="172"/>
        <end position="194"/>
    </location>
</feature>
<protein>
    <recommendedName>
        <fullName evidence="3">histidine kinase</fullName>
        <ecNumber evidence="3">2.7.13.3</ecNumber>
    </recommendedName>
</protein>
<dbReference type="CDD" id="cd00075">
    <property type="entry name" value="HATPase"/>
    <property type="match status" value="1"/>
</dbReference>
<dbReference type="SMART" id="SM00304">
    <property type="entry name" value="HAMP"/>
    <property type="match status" value="1"/>
</dbReference>
<dbReference type="RefSeq" id="WP_103082685.1">
    <property type="nucleotide sequence ID" value="NZ_CP021850.1"/>
</dbReference>
<keyword evidence="4" id="KW-0597">Phosphoprotein</keyword>
<dbReference type="CDD" id="cd06225">
    <property type="entry name" value="HAMP"/>
    <property type="match status" value="1"/>
</dbReference>
<dbReference type="Pfam" id="PF00512">
    <property type="entry name" value="HisKA"/>
    <property type="match status" value="1"/>
</dbReference>
<dbReference type="GO" id="GO:0004721">
    <property type="term" value="F:phosphoprotein phosphatase activity"/>
    <property type="evidence" value="ECO:0007669"/>
    <property type="project" value="TreeGrafter"/>
</dbReference>
<evidence type="ECO:0000256" key="4">
    <source>
        <dbReference type="ARBA" id="ARBA00022553"/>
    </source>
</evidence>
<evidence type="ECO:0000256" key="6">
    <source>
        <dbReference type="ARBA" id="ARBA00022777"/>
    </source>
</evidence>
<dbReference type="InterPro" id="IPR050351">
    <property type="entry name" value="BphY/WalK/GraS-like"/>
</dbReference>
<dbReference type="InterPro" id="IPR003594">
    <property type="entry name" value="HATPase_dom"/>
</dbReference>
<feature type="domain" description="PAS" evidence="11">
    <location>
        <begin position="253"/>
        <end position="289"/>
    </location>
</feature>
<dbReference type="Gene3D" id="3.30.565.10">
    <property type="entry name" value="Histidine kinase-like ATPase, C-terminal domain"/>
    <property type="match status" value="1"/>
</dbReference>
<reference evidence="13 14" key="1">
    <citation type="submission" date="2017-06" db="EMBL/GenBank/DDBJ databases">
        <title>Investigating the central metabolism of Clostridium thermosuccinogenes.</title>
        <authorList>
            <person name="Koendjbiharie J.G."/>
            <person name="van Kranenburg R."/>
        </authorList>
    </citation>
    <scope>NUCLEOTIDE SEQUENCE [LARGE SCALE GENOMIC DNA]</scope>
    <source>
        <strain evidence="13 14">DSM 5806</strain>
    </source>
</reference>
<dbReference type="AlphaFoldDB" id="A0A2K2F950"/>
<dbReference type="SMART" id="SM00388">
    <property type="entry name" value="HisKA"/>
    <property type="match status" value="1"/>
</dbReference>
<dbReference type="PROSITE" id="PS50109">
    <property type="entry name" value="HIS_KIN"/>
    <property type="match status" value="1"/>
</dbReference>
<dbReference type="Pfam" id="PF00672">
    <property type="entry name" value="HAMP"/>
    <property type="match status" value="1"/>
</dbReference>
<dbReference type="InterPro" id="IPR003661">
    <property type="entry name" value="HisK_dim/P_dom"/>
</dbReference>
<evidence type="ECO:0000256" key="7">
    <source>
        <dbReference type="ARBA" id="ARBA00023012"/>
    </source>
</evidence>
<evidence type="ECO:0000313" key="13">
    <source>
        <dbReference type="EMBL" id="PNT96234.1"/>
    </source>
</evidence>
<evidence type="ECO:0000256" key="8">
    <source>
        <dbReference type="ARBA" id="ARBA00023136"/>
    </source>
</evidence>
<evidence type="ECO:0000256" key="2">
    <source>
        <dbReference type="ARBA" id="ARBA00004370"/>
    </source>
</evidence>
<dbReference type="EMBL" id="NIOJ01000052">
    <property type="protein sequence ID" value="PNT96234.1"/>
    <property type="molecule type" value="Genomic_DNA"/>
</dbReference>
<dbReference type="Pfam" id="PF02518">
    <property type="entry name" value="HATPase_c"/>
    <property type="match status" value="1"/>
</dbReference>
<keyword evidence="9" id="KW-1133">Transmembrane helix</keyword>
<dbReference type="InterPro" id="IPR005467">
    <property type="entry name" value="His_kinase_dom"/>
</dbReference>
<dbReference type="GO" id="GO:0000155">
    <property type="term" value="F:phosphorelay sensor kinase activity"/>
    <property type="evidence" value="ECO:0007669"/>
    <property type="project" value="InterPro"/>
</dbReference>
<dbReference type="PROSITE" id="PS50885">
    <property type="entry name" value="HAMP"/>
    <property type="match status" value="1"/>
</dbReference>
<dbReference type="InterPro" id="IPR036097">
    <property type="entry name" value="HisK_dim/P_sf"/>
</dbReference>
<dbReference type="Gene3D" id="1.10.287.130">
    <property type="match status" value="1"/>
</dbReference>
<dbReference type="Gene3D" id="6.10.340.10">
    <property type="match status" value="1"/>
</dbReference>
<proteinExistence type="predicted"/>
<evidence type="ECO:0000313" key="14">
    <source>
        <dbReference type="Proteomes" id="UP000236151"/>
    </source>
</evidence>
<dbReference type="GO" id="GO:0005886">
    <property type="term" value="C:plasma membrane"/>
    <property type="evidence" value="ECO:0007669"/>
    <property type="project" value="TreeGrafter"/>
</dbReference>
<evidence type="ECO:0000259" key="12">
    <source>
        <dbReference type="PROSITE" id="PS50885"/>
    </source>
</evidence>
<comment type="subcellular location">
    <subcellularLocation>
        <location evidence="2">Membrane</location>
    </subcellularLocation>
</comment>
<dbReference type="Proteomes" id="UP000236151">
    <property type="component" value="Unassembled WGS sequence"/>
</dbReference>
<dbReference type="InterPro" id="IPR035965">
    <property type="entry name" value="PAS-like_dom_sf"/>
</dbReference>
<dbReference type="Gene3D" id="3.30.450.20">
    <property type="entry name" value="PAS domain"/>
    <property type="match status" value="1"/>
</dbReference>
<dbReference type="InterPro" id="IPR003660">
    <property type="entry name" value="HAMP_dom"/>
</dbReference>
<comment type="catalytic activity">
    <reaction evidence="1">
        <text>ATP + protein L-histidine = ADP + protein N-phospho-L-histidine.</text>
        <dbReference type="EC" id="2.7.13.3"/>
    </reaction>
</comment>
<evidence type="ECO:0000256" key="5">
    <source>
        <dbReference type="ARBA" id="ARBA00022679"/>
    </source>
</evidence>
<dbReference type="OrthoDB" id="9813151at2"/>
<dbReference type="SMART" id="SM00387">
    <property type="entry name" value="HATPase_c"/>
    <property type="match status" value="1"/>
</dbReference>
<evidence type="ECO:0000256" key="3">
    <source>
        <dbReference type="ARBA" id="ARBA00012438"/>
    </source>
</evidence>
<feature type="domain" description="HAMP" evidence="12">
    <location>
        <begin position="196"/>
        <end position="248"/>
    </location>
</feature>
<keyword evidence="6 13" id="KW-0418">Kinase</keyword>
<evidence type="ECO:0000256" key="1">
    <source>
        <dbReference type="ARBA" id="ARBA00000085"/>
    </source>
</evidence>
<dbReference type="GO" id="GO:0016036">
    <property type="term" value="P:cellular response to phosphate starvation"/>
    <property type="evidence" value="ECO:0007669"/>
    <property type="project" value="TreeGrafter"/>
</dbReference>
<dbReference type="FunFam" id="3.30.565.10:FF:000006">
    <property type="entry name" value="Sensor histidine kinase WalK"/>
    <property type="match status" value="1"/>
</dbReference>
<dbReference type="PROSITE" id="PS50112">
    <property type="entry name" value="PAS"/>
    <property type="match status" value="1"/>
</dbReference>
<evidence type="ECO:0000256" key="9">
    <source>
        <dbReference type="SAM" id="Phobius"/>
    </source>
</evidence>
<dbReference type="PANTHER" id="PTHR45453:SF1">
    <property type="entry name" value="PHOSPHATE REGULON SENSOR PROTEIN PHOR"/>
    <property type="match status" value="1"/>
</dbReference>